<dbReference type="InterPro" id="IPR027954">
    <property type="entry name" value="Transcobalamin-like_C"/>
</dbReference>
<keyword evidence="1" id="KW-0472">Membrane</keyword>
<dbReference type="Gene3D" id="2.170.130.30">
    <property type="match status" value="1"/>
</dbReference>
<feature type="transmembrane region" description="Helical" evidence="1">
    <location>
        <begin position="20"/>
        <end position="37"/>
    </location>
</feature>
<keyword evidence="4" id="KW-1185">Reference proteome</keyword>
<dbReference type="OrthoDB" id="289580at2"/>
<dbReference type="EMBL" id="SJPR01000001">
    <property type="protein sequence ID" value="TWU00110.1"/>
    <property type="molecule type" value="Genomic_DNA"/>
</dbReference>
<evidence type="ECO:0000259" key="2">
    <source>
        <dbReference type="Pfam" id="PF14478"/>
    </source>
</evidence>
<dbReference type="AlphaFoldDB" id="A0A5C6AKD3"/>
<dbReference type="Proteomes" id="UP000317421">
    <property type="component" value="Unassembled WGS sequence"/>
</dbReference>
<gene>
    <name evidence="3" type="ORF">Pla108_10540</name>
</gene>
<comment type="caution">
    <text evidence="3">The sequence shown here is derived from an EMBL/GenBank/DDBJ whole genome shotgun (WGS) entry which is preliminary data.</text>
</comment>
<evidence type="ECO:0000256" key="1">
    <source>
        <dbReference type="SAM" id="Phobius"/>
    </source>
</evidence>
<proteinExistence type="predicted"/>
<feature type="domain" description="Transcobalamin-like C-terminal" evidence="2">
    <location>
        <begin position="79"/>
        <end position="147"/>
    </location>
</feature>
<name>A0A5C6AKD3_9BACT</name>
<evidence type="ECO:0000313" key="4">
    <source>
        <dbReference type="Proteomes" id="UP000317421"/>
    </source>
</evidence>
<keyword evidence="1" id="KW-1133">Transmembrane helix</keyword>
<keyword evidence="1" id="KW-0812">Transmembrane</keyword>
<reference evidence="3 4" key="1">
    <citation type="submission" date="2019-02" db="EMBL/GenBank/DDBJ databases">
        <title>Deep-cultivation of Planctomycetes and their phenomic and genomic characterization uncovers novel biology.</title>
        <authorList>
            <person name="Wiegand S."/>
            <person name="Jogler M."/>
            <person name="Boedeker C."/>
            <person name="Pinto D."/>
            <person name="Vollmers J."/>
            <person name="Rivas-Marin E."/>
            <person name="Kohn T."/>
            <person name="Peeters S.H."/>
            <person name="Heuer A."/>
            <person name="Rast P."/>
            <person name="Oberbeckmann S."/>
            <person name="Bunk B."/>
            <person name="Jeske O."/>
            <person name="Meyerdierks A."/>
            <person name="Storesund J.E."/>
            <person name="Kallscheuer N."/>
            <person name="Luecker S."/>
            <person name="Lage O.M."/>
            <person name="Pohl T."/>
            <person name="Merkel B.J."/>
            <person name="Hornburger P."/>
            <person name="Mueller R.-W."/>
            <person name="Bruemmer F."/>
            <person name="Labrenz M."/>
            <person name="Spormann A.M."/>
            <person name="Op Den Camp H."/>
            <person name="Overmann J."/>
            <person name="Amann R."/>
            <person name="Jetten M.S.M."/>
            <person name="Mascher T."/>
            <person name="Medema M.H."/>
            <person name="Devos D.P."/>
            <person name="Kaster A.-K."/>
            <person name="Ovreas L."/>
            <person name="Rohde M."/>
            <person name="Galperin M.Y."/>
            <person name="Jogler C."/>
        </authorList>
    </citation>
    <scope>NUCLEOTIDE SEQUENCE [LARGE SCALE GENOMIC DNA]</scope>
    <source>
        <strain evidence="3 4">Pla108</strain>
    </source>
</reference>
<protein>
    <recommendedName>
        <fullName evidence="2">Transcobalamin-like C-terminal domain-containing protein</fullName>
    </recommendedName>
</protein>
<organism evidence="3 4">
    <name type="scientific">Botrimarina colliarenosi</name>
    <dbReference type="NCBI Taxonomy" id="2528001"/>
    <lineage>
        <taxon>Bacteria</taxon>
        <taxon>Pseudomonadati</taxon>
        <taxon>Planctomycetota</taxon>
        <taxon>Planctomycetia</taxon>
        <taxon>Pirellulales</taxon>
        <taxon>Lacipirellulaceae</taxon>
        <taxon>Botrimarina</taxon>
    </lineage>
</organism>
<evidence type="ECO:0000313" key="3">
    <source>
        <dbReference type="EMBL" id="TWU00110.1"/>
    </source>
</evidence>
<sequence length="151" mass="15956">MTTPAVKPAAKRAADPRWRLAMGMIPVLVGVLIYRLATSMPLTPEEAPPAGPVGAEVVVLTITQPDAPAVEKEIPWSAGQTVADATRLAADTEWRGEGEMALLESLGGVPNQGADGLNWQFEVNGKYATAGAGAIRLEPGDRVLWKLAPYE</sequence>
<dbReference type="Pfam" id="PF14478">
    <property type="entry name" value="DUF4430"/>
    <property type="match status" value="1"/>
</dbReference>
<accession>A0A5C6AKD3</accession>
<dbReference type="RefSeq" id="WP_146443683.1">
    <property type="nucleotide sequence ID" value="NZ_SJPR01000001.1"/>
</dbReference>